<dbReference type="Proteomes" id="UP000239814">
    <property type="component" value="Chromosome"/>
</dbReference>
<accession>A0A2S0KBQ5</accession>
<reference evidence="2 3" key="1">
    <citation type="submission" date="2018-03" db="EMBL/GenBank/DDBJ databases">
        <title>Characteristics and genome of n-alkane degrading marine bacteria Gordonia iterans isolated from crude oil contaminated in Tae-an, South Korea.</title>
        <authorList>
            <person name="Lee S.-S."/>
            <person name="Kim H."/>
        </authorList>
    </citation>
    <scope>NUCLEOTIDE SEQUENCE [LARGE SCALE GENOMIC DNA]</scope>
    <source>
        <strain evidence="2 3">Co17</strain>
    </source>
</reference>
<evidence type="ECO:0000256" key="1">
    <source>
        <dbReference type="SAM" id="SignalP"/>
    </source>
</evidence>
<keyword evidence="3" id="KW-1185">Reference proteome</keyword>
<evidence type="ECO:0000313" key="3">
    <source>
        <dbReference type="Proteomes" id="UP000239814"/>
    </source>
</evidence>
<organism evidence="2 3">
    <name type="scientific">Gordonia iterans</name>
    <dbReference type="NCBI Taxonomy" id="1004901"/>
    <lineage>
        <taxon>Bacteria</taxon>
        <taxon>Bacillati</taxon>
        <taxon>Actinomycetota</taxon>
        <taxon>Actinomycetes</taxon>
        <taxon>Mycobacteriales</taxon>
        <taxon>Gordoniaceae</taxon>
        <taxon>Gordonia</taxon>
    </lineage>
</organism>
<dbReference type="AlphaFoldDB" id="A0A2S0KBQ5"/>
<dbReference type="KEGG" id="git:C6V83_01105"/>
<feature type="signal peptide" evidence="1">
    <location>
        <begin position="1"/>
        <end position="32"/>
    </location>
</feature>
<dbReference type="EMBL" id="CP027433">
    <property type="protein sequence ID" value="AVL99095.1"/>
    <property type="molecule type" value="Genomic_DNA"/>
</dbReference>
<keyword evidence="1" id="KW-0732">Signal</keyword>
<name>A0A2S0KBQ5_9ACTN</name>
<evidence type="ECO:0000313" key="2">
    <source>
        <dbReference type="EMBL" id="AVL99095.1"/>
    </source>
</evidence>
<sequence>MRVPNSIPRKLATLVVLALGAVLLAPAAPAAAAPPPELQFDRYTPVNPAKYQSLRYADDGRFFFRAGKWRCQIWRAGSVACQGKPATAPPNTLGVSVTNDSQGPWWVPPGTTFRFGSQAGFRAPVLRPGQRIVTNNVVCAVPRSGVVSCATNNRAFILSPQWHKFYGPRSYRNGNPAPRYLPAHLR</sequence>
<dbReference type="RefSeq" id="WP_105940844.1">
    <property type="nucleotide sequence ID" value="NZ_CP027433.1"/>
</dbReference>
<gene>
    <name evidence="2" type="ORF">C6V83_01105</name>
</gene>
<dbReference type="OrthoDB" id="4380409at2"/>
<proteinExistence type="predicted"/>
<protein>
    <submittedName>
        <fullName evidence="2">Uncharacterized protein</fullName>
    </submittedName>
</protein>
<feature type="chain" id="PRO_5015707757" evidence="1">
    <location>
        <begin position="33"/>
        <end position="186"/>
    </location>
</feature>